<dbReference type="EMBL" id="UOEW01000249">
    <property type="protein sequence ID" value="VAW39880.1"/>
    <property type="molecule type" value="Genomic_DNA"/>
</dbReference>
<dbReference type="PROSITE" id="PS51063">
    <property type="entry name" value="HTH_CRP_2"/>
    <property type="match status" value="1"/>
</dbReference>
<evidence type="ECO:0000313" key="6">
    <source>
        <dbReference type="EMBL" id="VAW39880.1"/>
    </source>
</evidence>
<dbReference type="SUPFAM" id="SSF51206">
    <property type="entry name" value="cAMP-binding domain-like"/>
    <property type="match status" value="1"/>
</dbReference>
<dbReference type="GO" id="GO:0005829">
    <property type="term" value="C:cytosol"/>
    <property type="evidence" value="ECO:0007669"/>
    <property type="project" value="TreeGrafter"/>
</dbReference>
<reference evidence="6" key="1">
    <citation type="submission" date="2018-06" db="EMBL/GenBank/DDBJ databases">
        <authorList>
            <person name="Zhirakovskaya E."/>
        </authorList>
    </citation>
    <scope>NUCLEOTIDE SEQUENCE</scope>
</reference>
<dbReference type="InterPro" id="IPR000595">
    <property type="entry name" value="cNMP-bd_dom"/>
</dbReference>
<evidence type="ECO:0000259" key="5">
    <source>
        <dbReference type="PROSITE" id="PS51063"/>
    </source>
</evidence>
<dbReference type="Gene3D" id="2.60.120.10">
    <property type="entry name" value="Jelly Rolls"/>
    <property type="match status" value="1"/>
</dbReference>
<evidence type="ECO:0000259" key="4">
    <source>
        <dbReference type="PROSITE" id="PS50042"/>
    </source>
</evidence>
<dbReference type="PRINTS" id="PR00034">
    <property type="entry name" value="HTHCRP"/>
</dbReference>
<dbReference type="InterPro" id="IPR014710">
    <property type="entry name" value="RmlC-like_jellyroll"/>
</dbReference>
<keyword evidence="2" id="KW-0238">DNA-binding</keyword>
<accession>A0A3B0VGV2</accession>
<dbReference type="Pfam" id="PF00027">
    <property type="entry name" value="cNMP_binding"/>
    <property type="match status" value="1"/>
</dbReference>
<evidence type="ECO:0000256" key="3">
    <source>
        <dbReference type="ARBA" id="ARBA00023163"/>
    </source>
</evidence>
<keyword evidence="1" id="KW-0805">Transcription regulation</keyword>
<feature type="domain" description="Cyclic nucleotide-binding" evidence="4">
    <location>
        <begin position="32"/>
        <end position="102"/>
    </location>
</feature>
<dbReference type="AlphaFoldDB" id="A0A3B0VGV2"/>
<dbReference type="InterPro" id="IPR036390">
    <property type="entry name" value="WH_DNA-bd_sf"/>
</dbReference>
<proteinExistence type="predicted"/>
<name>A0A3B0VGV2_9ZZZZ</name>
<dbReference type="Gene3D" id="1.10.10.10">
    <property type="entry name" value="Winged helix-like DNA-binding domain superfamily/Winged helix DNA-binding domain"/>
    <property type="match status" value="1"/>
</dbReference>
<dbReference type="InterPro" id="IPR018490">
    <property type="entry name" value="cNMP-bd_dom_sf"/>
</dbReference>
<dbReference type="GO" id="GO:0003677">
    <property type="term" value="F:DNA binding"/>
    <property type="evidence" value="ECO:0007669"/>
    <property type="project" value="UniProtKB-KW"/>
</dbReference>
<dbReference type="Pfam" id="PF13545">
    <property type="entry name" value="HTH_Crp_2"/>
    <property type="match status" value="1"/>
</dbReference>
<dbReference type="SMART" id="SM00100">
    <property type="entry name" value="cNMP"/>
    <property type="match status" value="1"/>
</dbReference>
<dbReference type="InterPro" id="IPR050397">
    <property type="entry name" value="Env_Response_Regulators"/>
</dbReference>
<evidence type="ECO:0000256" key="2">
    <source>
        <dbReference type="ARBA" id="ARBA00023125"/>
    </source>
</evidence>
<dbReference type="SUPFAM" id="SSF46785">
    <property type="entry name" value="Winged helix' DNA-binding domain"/>
    <property type="match status" value="1"/>
</dbReference>
<dbReference type="PANTHER" id="PTHR24567">
    <property type="entry name" value="CRP FAMILY TRANSCRIPTIONAL REGULATORY PROTEIN"/>
    <property type="match status" value="1"/>
</dbReference>
<dbReference type="InterPro" id="IPR036388">
    <property type="entry name" value="WH-like_DNA-bd_sf"/>
</dbReference>
<feature type="domain" description="HTH crp-type" evidence="5">
    <location>
        <begin position="163"/>
        <end position="236"/>
    </location>
</feature>
<dbReference type="SMART" id="SM00419">
    <property type="entry name" value="HTH_CRP"/>
    <property type="match status" value="1"/>
</dbReference>
<gene>
    <name evidence="6" type="ORF">MNBD_GAMMA01-542</name>
</gene>
<organism evidence="6">
    <name type="scientific">hydrothermal vent metagenome</name>
    <dbReference type="NCBI Taxonomy" id="652676"/>
    <lineage>
        <taxon>unclassified sequences</taxon>
        <taxon>metagenomes</taxon>
        <taxon>ecological metagenomes</taxon>
    </lineage>
</organism>
<dbReference type="InterPro" id="IPR012318">
    <property type="entry name" value="HTH_CRP"/>
</dbReference>
<sequence length="244" mass="27369">MPNLQEQTNQFQNKLLNVESRCKKCTVSSLCLPSGLSNIELAELESIIASSQIVNKNQALFSSGENFESLYVAHSGMFKTTTIEENGKERIISFHLPGEIMGLDGIHSGICQSTAIALTLSSYCKIPYNSLLNVAEDHPIIQQNLLKVMSKELYGCKKNHLDIGSKAKLALFIRTISQRFKIRGYSEKEFFLPISQRDIANYLGMAEETLSRIFKVLQKQSAITYKKHLLTILDKDLLSKISGF</sequence>
<dbReference type="CDD" id="cd00038">
    <property type="entry name" value="CAP_ED"/>
    <property type="match status" value="1"/>
</dbReference>
<evidence type="ECO:0000256" key="1">
    <source>
        <dbReference type="ARBA" id="ARBA00023015"/>
    </source>
</evidence>
<dbReference type="PANTHER" id="PTHR24567:SF75">
    <property type="entry name" value="FUMARATE AND NITRATE REDUCTION REGULATORY PROTEIN"/>
    <property type="match status" value="1"/>
</dbReference>
<dbReference type="GO" id="GO:0003700">
    <property type="term" value="F:DNA-binding transcription factor activity"/>
    <property type="evidence" value="ECO:0007669"/>
    <property type="project" value="TreeGrafter"/>
</dbReference>
<protein>
    <submittedName>
        <fullName evidence="6">Fumarate and nitrate reduction regulatory protein</fullName>
    </submittedName>
</protein>
<keyword evidence="3" id="KW-0804">Transcription</keyword>
<dbReference type="PROSITE" id="PS50042">
    <property type="entry name" value="CNMP_BINDING_3"/>
    <property type="match status" value="1"/>
</dbReference>